<keyword evidence="4 6" id="KW-1133">Transmembrane helix</keyword>
<protein>
    <submittedName>
        <fullName evidence="8">EamA family transporter</fullName>
    </submittedName>
</protein>
<evidence type="ECO:0000256" key="3">
    <source>
        <dbReference type="ARBA" id="ARBA00022692"/>
    </source>
</evidence>
<reference evidence="8 9" key="1">
    <citation type="submission" date="2019-11" db="EMBL/GenBank/DDBJ databases">
        <title>Draft genome sequence of Paludibacterium sp. dN18-1.</title>
        <authorList>
            <person name="Im W.-T."/>
        </authorList>
    </citation>
    <scope>NUCLEOTIDE SEQUENCE [LARGE SCALE GENOMIC DNA]</scope>
    <source>
        <strain evidence="9">dN 18-1</strain>
    </source>
</reference>
<dbReference type="InterPro" id="IPR051258">
    <property type="entry name" value="Diverse_Substrate_Transporter"/>
</dbReference>
<evidence type="ECO:0000256" key="2">
    <source>
        <dbReference type="ARBA" id="ARBA00022475"/>
    </source>
</evidence>
<feature type="domain" description="EamA" evidence="7">
    <location>
        <begin position="11"/>
        <end position="106"/>
    </location>
</feature>
<dbReference type="PANTHER" id="PTHR42920">
    <property type="entry name" value="OS03G0707200 PROTEIN-RELATED"/>
    <property type="match status" value="1"/>
</dbReference>
<keyword evidence="5 6" id="KW-0472">Membrane</keyword>
<dbReference type="Proteomes" id="UP000446658">
    <property type="component" value="Unassembled WGS sequence"/>
</dbReference>
<dbReference type="InterPro" id="IPR000620">
    <property type="entry name" value="EamA_dom"/>
</dbReference>
<evidence type="ECO:0000259" key="7">
    <source>
        <dbReference type="Pfam" id="PF00892"/>
    </source>
</evidence>
<dbReference type="AlphaFoldDB" id="A0A844GCJ2"/>
<proteinExistence type="predicted"/>
<feature type="transmembrane region" description="Helical" evidence="6">
    <location>
        <begin position="72"/>
        <end position="93"/>
    </location>
</feature>
<name>A0A844GCJ2_9NEIS</name>
<sequence length="214" mass="23184">MTIFSPAWRPYLVSLLAALLWAGNFVVGKSARVDFPPVTLALARWLIALLVLTPFVYSGLRQKLAPLWRHKRTVLVLAFAGVSVTNTFVYIGLGHTSATNGVLMNAALLSMGDADFCRAWSVLADSAQCGRPGGFAVWCMATGWPWGRPGDQPRRWLGGGRHDVLGTLYRVCSTPVGWRQSLRFVVAVDADWPAAIAAVCTDGRRARAVASSRG</sequence>
<keyword evidence="9" id="KW-1185">Reference proteome</keyword>
<feature type="transmembrane region" description="Helical" evidence="6">
    <location>
        <begin position="38"/>
        <end position="60"/>
    </location>
</feature>
<dbReference type="EMBL" id="WLYX01000001">
    <property type="protein sequence ID" value="MTD32325.1"/>
    <property type="molecule type" value="Genomic_DNA"/>
</dbReference>
<dbReference type="PANTHER" id="PTHR42920:SF11">
    <property type="entry name" value="INNER MEMBRANE PROTEIN YTFF"/>
    <property type="match status" value="1"/>
</dbReference>
<comment type="caution">
    <text evidence="8">The sequence shown here is derived from an EMBL/GenBank/DDBJ whole genome shotgun (WGS) entry which is preliminary data.</text>
</comment>
<evidence type="ECO:0000256" key="1">
    <source>
        <dbReference type="ARBA" id="ARBA00004651"/>
    </source>
</evidence>
<evidence type="ECO:0000256" key="6">
    <source>
        <dbReference type="SAM" id="Phobius"/>
    </source>
</evidence>
<gene>
    <name evidence="8" type="ORF">GKE73_00500</name>
</gene>
<keyword evidence="2" id="KW-1003">Cell membrane</keyword>
<accession>A0A844GCJ2</accession>
<evidence type="ECO:0000256" key="4">
    <source>
        <dbReference type="ARBA" id="ARBA00022989"/>
    </source>
</evidence>
<organism evidence="8 9">
    <name type="scientific">Paludibacterium denitrificans</name>
    <dbReference type="NCBI Taxonomy" id="2675226"/>
    <lineage>
        <taxon>Bacteria</taxon>
        <taxon>Pseudomonadati</taxon>
        <taxon>Pseudomonadota</taxon>
        <taxon>Betaproteobacteria</taxon>
        <taxon>Neisseriales</taxon>
        <taxon>Chromobacteriaceae</taxon>
        <taxon>Paludibacterium</taxon>
    </lineage>
</organism>
<comment type="subcellular location">
    <subcellularLocation>
        <location evidence="1">Cell membrane</location>
        <topology evidence="1">Multi-pass membrane protein</topology>
    </subcellularLocation>
</comment>
<dbReference type="Pfam" id="PF00892">
    <property type="entry name" value="EamA"/>
    <property type="match status" value="1"/>
</dbReference>
<evidence type="ECO:0000313" key="9">
    <source>
        <dbReference type="Proteomes" id="UP000446658"/>
    </source>
</evidence>
<evidence type="ECO:0000256" key="5">
    <source>
        <dbReference type="ARBA" id="ARBA00023136"/>
    </source>
</evidence>
<dbReference type="GO" id="GO:0005886">
    <property type="term" value="C:plasma membrane"/>
    <property type="evidence" value="ECO:0007669"/>
    <property type="project" value="UniProtKB-SubCell"/>
</dbReference>
<keyword evidence="3 6" id="KW-0812">Transmembrane</keyword>
<evidence type="ECO:0000313" key="8">
    <source>
        <dbReference type="EMBL" id="MTD32325.1"/>
    </source>
</evidence>